<comment type="subcellular location">
    <subcellularLocation>
        <location evidence="2">Membrane</location>
        <topology evidence="2">Multi-pass membrane protein</topology>
    </subcellularLocation>
</comment>
<dbReference type="SUPFAM" id="SSF52540">
    <property type="entry name" value="P-loop containing nucleoside triphosphate hydrolases"/>
    <property type="match status" value="2"/>
</dbReference>
<evidence type="ECO:0000256" key="2">
    <source>
        <dbReference type="ARBA" id="ARBA00004141"/>
    </source>
</evidence>
<evidence type="ECO:0000256" key="10">
    <source>
        <dbReference type="ARBA" id="ARBA00022833"/>
    </source>
</evidence>
<reference evidence="18" key="1">
    <citation type="submission" date="2021-02" db="EMBL/GenBank/DDBJ databases">
        <authorList>
            <person name="Nowell W R."/>
        </authorList>
    </citation>
    <scope>NUCLEOTIDE SEQUENCE</scope>
</reference>
<feature type="transmembrane region" description="Helical" evidence="16">
    <location>
        <begin position="112"/>
        <end position="130"/>
    </location>
</feature>
<dbReference type="InterPro" id="IPR005936">
    <property type="entry name" value="FtsH"/>
</dbReference>
<dbReference type="InterPro" id="IPR027417">
    <property type="entry name" value="P-loop_NTPase"/>
</dbReference>
<keyword evidence="6 16" id="KW-0812">Transmembrane</keyword>
<dbReference type="GO" id="GO:0007005">
    <property type="term" value="P:mitochondrion organization"/>
    <property type="evidence" value="ECO:0007669"/>
    <property type="project" value="TreeGrafter"/>
</dbReference>
<dbReference type="InterPro" id="IPR000642">
    <property type="entry name" value="Peptidase_M41"/>
</dbReference>
<dbReference type="Gene3D" id="1.10.8.60">
    <property type="match status" value="2"/>
</dbReference>
<dbReference type="InterPro" id="IPR003959">
    <property type="entry name" value="ATPase_AAA_core"/>
</dbReference>
<evidence type="ECO:0000256" key="13">
    <source>
        <dbReference type="ARBA" id="ARBA00022989"/>
    </source>
</evidence>
<dbReference type="PROSITE" id="PS00674">
    <property type="entry name" value="AAA"/>
    <property type="match status" value="1"/>
</dbReference>
<evidence type="ECO:0000256" key="7">
    <source>
        <dbReference type="ARBA" id="ARBA00022723"/>
    </source>
</evidence>
<evidence type="ECO:0000256" key="14">
    <source>
        <dbReference type="ARBA" id="ARBA00023049"/>
    </source>
</evidence>
<accession>A0A814WRH4</accession>
<evidence type="ECO:0000256" key="15">
    <source>
        <dbReference type="ARBA" id="ARBA00023136"/>
    </source>
</evidence>
<dbReference type="FunFam" id="1.20.58.760:FF:000002">
    <property type="entry name" value="ATP-dependent zinc metalloprotease FtsH"/>
    <property type="match status" value="2"/>
</dbReference>
<dbReference type="CDD" id="cd19501">
    <property type="entry name" value="RecA-like_FtsH"/>
    <property type="match status" value="1"/>
</dbReference>
<dbReference type="Gene3D" id="3.40.50.300">
    <property type="entry name" value="P-loop containing nucleotide triphosphate hydrolases"/>
    <property type="match status" value="1"/>
</dbReference>
<dbReference type="PANTHER" id="PTHR23076:SF97">
    <property type="entry name" value="ATP-DEPENDENT ZINC METALLOPROTEASE YME1L1"/>
    <property type="match status" value="1"/>
</dbReference>
<proteinExistence type="inferred from homology"/>
<keyword evidence="12" id="KW-0809">Transit peptide</keyword>
<keyword evidence="7" id="KW-0479">Metal-binding</keyword>
<evidence type="ECO:0000313" key="18">
    <source>
        <dbReference type="EMBL" id="CAF1204603.1"/>
    </source>
</evidence>
<evidence type="ECO:0000256" key="3">
    <source>
        <dbReference type="ARBA" id="ARBA00010044"/>
    </source>
</evidence>
<organism evidence="18 19">
    <name type="scientific">Adineta steineri</name>
    <dbReference type="NCBI Taxonomy" id="433720"/>
    <lineage>
        <taxon>Eukaryota</taxon>
        <taxon>Metazoa</taxon>
        <taxon>Spiralia</taxon>
        <taxon>Gnathifera</taxon>
        <taxon>Rotifera</taxon>
        <taxon>Eurotatoria</taxon>
        <taxon>Bdelloidea</taxon>
        <taxon>Adinetida</taxon>
        <taxon>Adinetidae</taxon>
        <taxon>Adineta</taxon>
    </lineage>
</organism>
<dbReference type="GO" id="GO:0004222">
    <property type="term" value="F:metalloendopeptidase activity"/>
    <property type="evidence" value="ECO:0007669"/>
    <property type="project" value="InterPro"/>
</dbReference>
<comment type="caution">
    <text evidence="18">The sequence shown here is derived from an EMBL/GenBank/DDBJ whole genome shotgun (WGS) entry which is preliminary data.</text>
</comment>
<dbReference type="InterPro" id="IPR003593">
    <property type="entry name" value="AAA+_ATPase"/>
</dbReference>
<evidence type="ECO:0000256" key="5">
    <source>
        <dbReference type="ARBA" id="ARBA00022670"/>
    </source>
</evidence>
<dbReference type="InterPro" id="IPR037219">
    <property type="entry name" value="Peptidase_M41-like"/>
</dbReference>
<keyword evidence="13 16" id="KW-1133">Transmembrane helix</keyword>
<evidence type="ECO:0000259" key="17">
    <source>
        <dbReference type="SMART" id="SM00382"/>
    </source>
</evidence>
<dbReference type="GO" id="GO:0046872">
    <property type="term" value="F:metal ion binding"/>
    <property type="evidence" value="ECO:0007669"/>
    <property type="project" value="UniProtKB-KW"/>
</dbReference>
<keyword evidence="9" id="KW-0378">Hydrolase</keyword>
<dbReference type="HAMAP" id="MF_01458">
    <property type="entry name" value="FtsH"/>
    <property type="match status" value="1"/>
</dbReference>
<keyword evidence="5" id="KW-0645">Protease</keyword>
<comment type="similarity">
    <text evidence="3">In the C-terminal section; belongs to the peptidase M41 family.</text>
</comment>
<dbReference type="EMBL" id="CAJNOG010000371">
    <property type="protein sequence ID" value="CAF1204603.1"/>
    <property type="molecule type" value="Genomic_DNA"/>
</dbReference>
<dbReference type="PANTHER" id="PTHR23076">
    <property type="entry name" value="METALLOPROTEASE M41 FTSH"/>
    <property type="match status" value="1"/>
</dbReference>
<gene>
    <name evidence="18" type="ORF">JYZ213_LOCUS27111</name>
</gene>
<keyword evidence="15 16" id="KW-0472">Membrane</keyword>
<feature type="domain" description="AAA+ ATPase" evidence="17">
    <location>
        <begin position="191"/>
        <end position="328"/>
    </location>
</feature>
<comment type="cofactor">
    <cofactor evidence="1">
        <name>Zn(2+)</name>
        <dbReference type="ChEBI" id="CHEBI:29105"/>
    </cofactor>
</comment>
<dbReference type="FunFam" id="1.10.8.60:FF:000001">
    <property type="entry name" value="ATP-dependent zinc metalloprotease FtsH"/>
    <property type="match status" value="2"/>
</dbReference>
<evidence type="ECO:0000256" key="4">
    <source>
        <dbReference type="ARBA" id="ARBA00010550"/>
    </source>
</evidence>
<keyword evidence="8" id="KW-0547">Nucleotide-binding</keyword>
<dbReference type="GO" id="GO:0004176">
    <property type="term" value="F:ATP-dependent peptidase activity"/>
    <property type="evidence" value="ECO:0007669"/>
    <property type="project" value="InterPro"/>
</dbReference>
<dbReference type="SUPFAM" id="SSF140990">
    <property type="entry name" value="FtsH protease domain-like"/>
    <property type="match status" value="2"/>
</dbReference>
<dbReference type="InterPro" id="IPR003960">
    <property type="entry name" value="ATPase_AAA_CS"/>
</dbReference>
<dbReference type="FunFam" id="3.40.50.300:FF:000277">
    <property type="entry name" value="ATP-dependent zinc metalloprotease FtsH"/>
    <property type="match status" value="1"/>
</dbReference>
<dbReference type="Pfam" id="PF01434">
    <property type="entry name" value="Peptidase_M41"/>
    <property type="match status" value="2"/>
</dbReference>
<name>A0A814WRH4_9BILA</name>
<dbReference type="Proteomes" id="UP000663845">
    <property type="component" value="Unassembled WGS sequence"/>
</dbReference>
<evidence type="ECO:0000256" key="6">
    <source>
        <dbReference type="ARBA" id="ARBA00022692"/>
    </source>
</evidence>
<protein>
    <recommendedName>
        <fullName evidence="17">AAA+ ATPase domain-containing protein</fullName>
    </recommendedName>
</protein>
<dbReference type="SMART" id="SM00382">
    <property type="entry name" value="AAA"/>
    <property type="match status" value="1"/>
</dbReference>
<evidence type="ECO:0000256" key="8">
    <source>
        <dbReference type="ARBA" id="ARBA00022741"/>
    </source>
</evidence>
<dbReference type="Pfam" id="PF00004">
    <property type="entry name" value="AAA"/>
    <property type="match status" value="1"/>
</dbReference>
<evidence type="ECO:0000256" key="16">
    <source>
        <dbReference type="SAM" id="Phobius"/>
    </source>
</evidence>
<evidence type="ECO:0000313" key="19">
    <source>
        <dbReference type="Proteomes" id="UP000663845"/>
    </source>
</evidence>
<dbReference type="NCBIfam" id="TIGR01241">
    <property type="entry name" value="FtsH_fam"/>
    <property type="match status" value="1"/>
</dbReference>
<dbReference type="GO" id="GO:0005743">
    <property type="term" value="C:mitochondrial inner membrane"/>
    <property type="evidence" value="ECO:0007669"/>
    <property type="project" value="TreeGrafter"/>
</dbReference>
<evidence type="ECO:0000256" key="9">
    <source>
        <dbReference type="ARBA" id="ARBA00022801"/>
    </source>
</evidence>
<dbReference type="Gene3D" id="1.20.58.760">
    <property type="entry name" value="Peptidase M41"/>
    <property type="match status" value="2"/>
</dbReference>
<dbReference type="GO" id="GO:0006515">
    <property type="term" value="P:protein quality control for misfolded or incompletely synthesized proteins"/>
    <property type="evidence" value="ECO:0007669"/>
    <property type="project" value="TreeGrafter"/>
</dbReference>
<dbReference type="GO" id="GO:0016887">
    <property type="term" value="F:ATP hydrolysis activity"/>
    <property type="evidence" value="ECO:0007669"/>
    <property type="project" value="InterPro"/>
</dbReference>
<keyword evidence="11" id="KW-0067">ATP-binding</keyword>
<sequence length="875" mass="97795">MNQNVTTAIERVFNGLSKEKLQKLSVSSSSCLSCRVGIMQHMNHKDLLKVENLVFNQVRGFKTKHSSSSHSEDTLNLNDQQKIRIAFAKGYAAAANQPTTEKRPSLFKRIRVILFYSILIILILNIISTLTGDGDGITTAFPLASKYEVSSEDVKVNFSDVRGAEEAKEELIDIVAYLNEPNKYTKLGARLPKGVLLVGSPGIGKTLLARAVAGEAGVPFFHTSGSEFDDMFAGAGARHVRQLFTTAKSHAPCVIFIDEIDSVGAKRSSSQLHPYANQTINQLLTEMDGFKKNEGIIVLAATNRRDYLDSALLRPGRFDSEIYIAPPDLRGRKEIFELYLSKMKHDPAIDIEYLARGTTGFTGAEIENMVNQAALYAAQLNCLFVSMKHLEWARDKVLMGPAKKSKLPDFETNNITAYHEAGHTIVRYYTRDADPLHKVTIIPRGQALGFTAHIPIKETYNRTRSQLLAEMDVMMGGRVAEEQIFGTDKITTGASNDFSQATKLAANMVKQFGMSDKIGTRSFQEEEQDAGLGFVRVNNISPTMQEMIDLEIKQLMEESYDRAKILLKKHARELKILAEALLHFETLSADEVNEIYIAPPDLRGRKEIFELYLSKMKHDPSIDIEYLARGTTGFTGAEIENMINQAALYAAQLNAIFVSMKHLEWARDKVLMGPAKKSKLPDLETNNITAYHEAGHTIVRYYTRDADPLHKVTIIPRGQALGFTAHIPIKETYNRTRSQLLAEMDVMMGGRVAEEQIFGTDKITTGASNDFSQATKLAANMVKQFGMSDKIGTRSFQEEEQDAGLGFVRVNNISPTMQEMIDLEIKQLMEESYDRAKILLKKHAHELKILAEALLHFETLSADEVKSLIEGRRIH</sequence>
<evidence type="ECO:0000256" key="11">
    <source>
        <dbReference type="ARBA" id="ARBA00022840"/>
    </source>
</evidence>
<keyword evidence="10" id="KW-0862">Zinc</keyword>
<evidence type="ECO:0000256" key="12">
    <source>
        <dbReference type="ARBA" id="ARBA00022946"/>
    </source>
</evidence>
<dbReference type="Pfam" id="PF17862">
    <property type="entry name" value="AAA_lid_3"/>
    <property type="match status" value="2"/>
</dbReference>
<comment type="similarity">
    <text evidence="4">In the N-terminal section; belongs to the AAA ATPase family.</text>
</comment>
<keyword evidence="14" id="KW-0482">Metalloprotease</keyword>
<evidence type="ECO:0000256" key="1">
    <source>
        <dbReference type="ARBA" id="ARBA00001947"/>
    </source>
</evidence>
<dbReference type="AlphaFoldDB" id="A0A814WRH4"/>
<dbReference type="InterPro" id="IPR041569">
    <property type="entry name" value="AAA_lid_3"/>
</dbReference>
<dbReference type="GO" id="GO:0005524">
    <property type="term" value="F:ATP binding"/>
    <property type="evidence" value="ECO:0007669"/>
    <property type="project" value="UniProtKB-KW"/>
</dbReference>